<evidence type="ECO:0000313" key="1">
    <source>
        <dbReference type="EMBL" id="KRY44534.1"/>
    </source>
</evidence>
<sequence>MYEEESWYRRSSRDKPVPLSTYWLLTALFYWAVKRSYWFS</sequence>
<accession>A0A0V1C5J0</accession>
<dbReference type="Proteomes" id="UP000054653">
    <property type="component" value="Unassembled WGS sequence"/>
</dbReference>
<proteinExistence type="predicted"/>
<reference evidence="1 2" key="1">
    <citation type="submission" date="2015-01" db="EMBL/GenBank/DDBJ databases">
        <title>Evolution of Trichinella species and genotypes.</title>
        <authorList>
            <person name="Korhonen P.K."/>
            <person name="Edoardo P."/>
            <person name="Giuseppe L.R."/>
            <person name="Gasser R.B."/>
        </authorList>
    </citation>
    <scope>NUCLEOTIDE SEQUENCE [LARGE SCALE GENOMIC DNA]</scope>
    <source>
        <strain evidence="1">ISS120</strain>
    </source>
</reference>
<dbReference type="EMBL" id="JYDI01000557">
    <property type="protein sequence ID" value="KRY44534.1"/>
    <property type="molecule type" value="Genomic_DNA"/>
</dbReference>
<name>A0A0V1C5J0_TRIBR</name>
<evidence type="ECO:0000313" key="2">
    <source>
        <dbReference type="Proteomes" id="UP000054653"/>
    </source>
</evidence>
<organism evidence="1 2">
    <name type="scientific">Trichinella britovi</name>
    <name type="common">Parasitic roundworm</name>
    <dbReference type="NCBI Taxonomy" id="45882"/>
    <lineage>
        <taxon>Eukaryota</taxon>
        <taxon>Metazoa</taxon>
        <taxon>Ecdysozoa</taxon>
        <taxon>Nematoda</taxon>
        <taxon>Enoplea</taxon>
        <taxon>Dorylaimia</taxon>
        <taxon>Trichinellida</taxon>
        <taxon>Trichinellidae</taxon>
        <taxon>Trichinella</taxon>
    </lineage>
</organism>
<gene>
    <name evidence="1" type="ORF">T03_616</name>
</gene>
<dbReference type="AlphaFoldDB" id="A0A0V1C5J0"/>
<protein>
    <submittedName>
        <fullName evidence="1">Uncharacterized protein</fullName>
    </submittedName>
</protein>
<keyword evidence="2" id="KW-1185">Reference proteome</keyword>
<comment type="caution">
    <text evidence="1">The sequence shown here is derived from an EMBL/GenBank/DDBJ whole genome shotgun (WGS) entry which is preliminary data.</text>
</comment>